<evidence type="ECO:0000313" key="3">
    <source>
        <dbReference type="EMBL" id="QOL50477.1"/>
    </source>
</evidence>
<feature type="domain" description="Phasin" evidence="2">
    <location>
        <begin position="18"/>
        <end position="107"/>
    </location>
</feature>
<dbReference type="AlphaFoldDB" id="A0A7L9U6B7"/>
<feature type="compositionally biased region" description="Low complexity" evidence="1">
    <location>
        <begin position="188"/>
        <end position="203"/>
    </location>
</feature>
<organism evidence="3 4">
    <name type="scientific">Massilia litorea</name>
    <dbReference type="NCBI Taxonomy" id="2769491"/>
    <lineage>
        <taxon>Bacteria</taxon>
        <taxon>Pseudomonadati</taxon>
        <taxon>Pseudomonadota</taxon>
        <taxon>Betaproteobacteria</taxon>
        <taxon>Burkholderiales</taxon>
        <taxon>Oxalobacteraceae</taxon>
        <taxon>Telluria group</taxon>
        <taxon>Massilia</taxon>
    </lineage>
</organism>
<reference evidence="3 4" key="1">
    <citation type="submission" date="2020-10" db="EMBL/GenBank/DDBJ databases">
        <title>Genome sequencing of Massilia sp. LPB0304.</title>
        <authorList>
            <person name="Kim J."/>
        </authorList>
    </citation>
    <scope>NUCLEOTIDE SEQUENCE [LARGE SCALE GENOMIC DNA]</scope>
    <source>
        <strain evidence="3 4">LPB0304</strain>
    </source>
</reference>
<keyword evidence="4" id="KW-1185">Reference proteome</keyword>
<dbReference type="InterPro" id="IPR018968">
    <property type="entry name" value="Phasin"/>
</dbReference>
<dbReference type="InterPro" id="IPR010127">
    <property type="entry name" value="Phasin_subfam-1"/>
</dbReference>
<dbReference type="Proteomes" id="UP000593875">
    <property type="component" value="Chromosome"/>
</dbReference>
<dbReference type="Pfam" id="PF09361">
    <property type="entry name" value="Phasin_2"/>
    <property type="match status" value="1"/>
</dbReference>
<evidence type="ECO:0000313" key="4">
    <source>
        <dbReference type="Proteomes" id="UP000593875"/>
    </source>
</evidence>
<dbReference type="KEGG" id="mlir:LPB04_03975"/>
<sequence length="209" mass="22424">MFPFSQPVNPVLRSYLDSQLAFFNDLSTSLSGTFQSICDANLKLSRTMLEESMGAGQRMLASKNVSDAFGAAASSAQPAADKLRAYQQHLSRVTADSQVELARVTQQHGEETSRTAHALSDEVTRAATEASEQNTRQKEDFLKQFRDPFQKEAAAQANGAFRAKASAQDAREGVAASMQSAGEALFRGNAQGHPAQPAAQPGNKQSGNK</sequence>
<dbReference type="RefSeq" id="WP_193687470.1">
    <property type="nucleotide sequence ID" value="NZ_CP062941.1"/>
</dbReference>
<dbReference type="EMBL" id="CP062941">
    <property type="protein sequence ID" value="QOL50477.1"/>
    <property type="molecule type" value="Genomic_DNA"/>
</dbReference>
<dbReference type="NCBIfam" id="TIGR01841">
    <property type="entry name" value="phasin"/>
    <property type="match status" value="1"/>
</dbReference>
<name>A0A7L9U6B7_9BURK</name>
<proteinExistence type="predicted"/>
<evidence type="ECO:0000256" key="1">
    <source>
        <dbReference type="SAM" id="MobiDB-lite"/>
    </source>
</evidence>
<evidence type="ECO:0000259" key="2">
    <source>
        <dbReference type="Pfam" id="PF09361"/>
    </source>
</evidence>
<gene>
    <name evidence="3" type="primary">phaP</name>
    <name evidence="3" type="ORF">LPB04_03975</name>
</gene>
<protein>
    <submittedName>
        <fullName evidence="3">TIGR01841 family phasin</fullName>
    </submittedName>
</protein>
<accession>A0A7L9U6B7</accession>
<feature type="region of interest" description="Disordered" evidence="1">
    <location>
        <begin position="164"/>
        <end position="209"/>
    </location>
</feature>